<keyword evidence="2" id="KW-0472">Membrane</keyword>
<gene>
    <name evidence="3" type="ORF">GF339_03445</name>
</gene>
<evidence type="ECO:0000313" key="3">
    <source>
        <dbReference type="EMBL" id="MBD3323612.1"/>
    </source>
</evidence>
<sequence>MKGRQHVQNVLYAIVIGSMITWLLVGCGKLDDDNRPTAPAVSSTAPFAYEEAPQTEPAEPDTLPPVSGDVLISDTLKNGQSTGEVSGGTFTPQGVQLHGGNGFIHYSIPTTPSGYIEFNAQGFIPGELHGGTEYKAVLFTMWSGSEGYSYENAAYIFELRKYGYIQGRPDASDAFFFKIKSQGVWEEGHFHVLSWDAGATYRIRIEWGNGQTRAFRNGSLVATGSYHGQFAPSNHQIQIGAQPLRQRVSPHNLLISDVVVGRL</sequence>
<keyword evidence="2" id="KW-1133">Transmembrane helix</keyword>
<dbReference type="AlphaFoldDB" id="A0A9D5JSU2"/>
<accession>A0A9D5JSU2</accession>
<dbReference type="PROSITE" id="PS51257">
    <property type="entry name" value="PROKAR_LIPOPROTEIN"/>
    <property type="match status" value="1"/>
</dbReference>
<proteinExistence type="predicted"/>
<evidence type="ECO:0000256" key="1">
    <source>
        <dbReference type="SAM" id="MobiDB-lite"/>
    </source>
</evidence>
<evidence type="ECO:0000313" key="4">
    <source>
        <dbReference type="Proteomes" id="UP000649604"/>
    </source>
</evidence>
<reference evidence="3" key="1">
    <citation type="submission" date="2019-11" db="EMBL/GenBank/DDBJ databases">
        <title>Microbial mats filling the niche in hypersaline microbial mats.</title>
        <authorList>
            <person name="Wong H.L."/>
            <person name="Macleod F.I."/>
            <person name="White R.A. III"/>
            <person name="Burns B.P."/>
        </authorList>
    </citation>
    <scope>NUCLEOTIDE SEQUENCE</scope>
    <source>
        <strain evidence="3">Rbin_158</strain>
    </source>
</reference>
<organism evidence="3 4">
    <name type="scientific">candidate division KSB3 bacterium</name>
    <dbReference type="NCBI Taxonomy" id="2044937"/>
    <lineage>
        <taxon>Bacteria</taxon>
        <taxon>candidate division KSB3</taxon>
    </lineage>
</organism>
<dbReference type="Proteomes" id="UP000649604">
    <property type="component" value="Unassembled WGS sequence"/>
</dbReference>
<comment type="caution">
    <text evidence="3">The sequence shown here is derived from an EMBL/GenBank/DDBJ whole genome shotgun (WGS) entry which is preliminary data.</text>
</comment>
<evidence type="ECO:0000256" key="2">
    <source>
        <dbReference type="SAM" id="Phobius"/>
    </source>
</evidence>
<feature type="region of interest" description="Disordered" evidence="1">
    <location>
        <begin position="50"/>
        <end position="70"/>
    </location>
</feature>
<name>A0A9D5JSU2_9BACT</name>
<feature type="transmembrane region" description="Helical" evidence="2">
    <location>
        <begin position="7"/>
        <end position="25"/>
    </location>
</feature>
<protein>
    <submittedName>
        <fullName evidence="3">Uncharacterized protein</fullName>
    </submittedName>
</protein>
<keyword evidence="2" id="KW-0812">Transmembrane</keyword>
<dbReference type="EMBL" id="WJJP01000106">
    <property type="protein sequence ID" value="MBD3323612.1"/>
    <property type="molecule type" value="Genomic_DNA"/>
</dbReference>